<comment type="subcellular location">
    <subcellularLocation>
        <location evidence="1">Cell membrane</location>
        <topology evidence="1">Multi-pass membrane protein</topology>
    </subcellularLocation>
</comment>
<dbReference type="GO" id="GO:0007166">
    <property type="term" value="P:cell surface receptor signaling pathway"/>
    <property type="evidence" value="ECO:0007669"/>
    <property type="project" value="InterPro"/>
</dbReference>
<name>A0AAW1F976_ZOAVI</name>
<keyword evidence="6 11" id="KW-1133">Transmembrane helix</keyword>
<keyword evidence="3" id="KW-1003">Cell membrane</keyword>
<keyword evidence="18" id="KW-1185">Reference proteome</keyword>
<sequence length="1536" mass="168140">MAIPKYGLVIIALLLTIILETGNFSRHFLPVQYEEHFVSHIREKRTVTTDQWNYIIEVVVNAPNVETIQQIRSTLNAPSFPKRLDNSTEISDINITTVCSAKEAGFQCRCEEHFALPNSICVTHGACDEISSGICKCIHGIPADGQFCQSISALLTQVEYAVDVELNVTDIETVDYLRSLLKSGAFTLALGPTVNVTHIDITTVCFPNGTNFQCRCEEQYVWSHDNCITYGACDEIIGDTCGCINSIPTNGQYCQPLTVFYEYQIFIVVNTTDTDQLRNILNNILFPVQISTQLLITEANITTVCSQDLTGIQCQCEDDYLWPCDKCATYGKCDGNTSSTCGCIQAVPIDGQYCQSISNQNFTTCTPTTTTSPSTVSPVLYEYVISVELNSSDVTLINALLSILRHIIYPVSINDVQIYGVNISTVCSPSSDGYQCICEDQYRWSCNQCLQYGSCDNITEDTCGCISDIPPDGQHCQPADQHNFTACPTTTITPSTTISTTDTTTPTTIVTTSTTGVNTTAVTTTPTTIGTNATTTVNTTAVITTGVTATAVTTTAVTTTAVTTTGVTTTAVTTTAVTTAPTTIGTKFNLEMSVELDETYTNDLNNQLSEAYQDLDGKICKVLLEEYKEITGFLNVSVTGFREGSIITDFAILTTEIIPSQLDNANKNLPEAMLPIASVIGSVTALFNSPNSIIIRPGPLLTGQTMTLMCVDDLNEGGNSSSVWTFNGKKIKIDGRIGKNDSGRTSSLTVNDVVRLDKGLYKCTLTGGIITFSQEEDVTNITPAPNIRLQREVNAKCMEGKQPLRCCVQFPYEIEWFRRSARLSFEITNDGKNYCITYEHLFRSGSCVSFDLICKVVARPNYNDTTKLNVFENDVSCDDPPYGVGQEGDKSSIECEKGQAGFKRAECQPSGEWKLLKDTCILTEINELLIASKNLNEETVRDFVGNLSMIFENEQTQTQVSESPATISAIVDIIGNIANISDDISASDIEVVLEDVLKTVDAIIGDDSRESWEFLNANETSSASSGLLGSLETLASILEEEVNIMTQRIILNSTTFNSPFMTNLNSSVILELPDDPKRNIFITTITFRTLNNVMPVRNSSLFNATSNETVINAAVVLVQINETIQNVTLRYRKLNESLSQVPQCVFWNFTLFNNLGDWDDEGCTFVSDINDTVTCNCNHLTSFSILMATGIPSGVAFRVALDIITYVGVAISLASLVICLIIEGYVWKAITRNSTAFMRHVSIINTAMSLLIANICFIIGASIAKNPSENPGDPEDFVVPVKPCSTATFFMHFFYLAVFFWMLVSGLLLFYRTVMVFSHMSRSTMLGIGFLLGYGCPLIIAVITVAVTAPGNGYIRKDEACWLNWFETHAQLALVIPALIIVSINLVIVIVVLFKMLRRGVGDAAQTDERHTLVVILRCVVILTPLFGLTWALGIGTMISSKNKGIHIAFAFFNSLQGFFILVFGTLFDSKIRSILSRKIPTSSTGSNNTRSTSGGIASHSGLSWINRLRGRRYMYHVSEAANSRSNGASESFSNI</sequence>
<feature type="transmembrane region" description="Helical" evidence="11">
    <location>
        <begin position="1445"/>
        <end position="1468"/>
    </location>
</feature>
<feature type="domain" description="GAIN-B" evidence="13">
    <location>
        <begin position="1040"/>
        <end position="1193"/>
    </location>
</feature>
<dbReference type="PANTHER" id="PTHR45813:SF4">
    <property type="entry name" value="ADHESION G PROTEIN-COUPLED RECEPTOR F5"/>
    <property type="match status" value="1"/>
</dbReference>
<dbReference type="Gene3D" id="2.60.220.50">
    <property type="match status" value="1"/>
</dbReference>
<dbReference type="PROSITE" id="PS50923">
    <property type="entry name" value="SUSHI"/>
    <property type="match status" value="1"/>
</dbReference>
<feature type="domain" description="Sushi" evidence="16">
    <location>
        <begin position="875"/>
        <end position="922"/>
    </location>
</feature>
<feature type="domain" description="Ig-like" evidence="15">
    <location>
        <begin position="690"/>
        <end position="779"/>
    </location>
</feature>
<dbReference type="InterPro" id="IPR046338">
    <property type="entry name" value="GAIN_dom_sf"/>
</dbReference>
<dbReference type="InterPro" id="IPR036179">
    <property type="entry name" value="Ig-like_dom_sf"/>
</dbReference>
<dbReference type="PROSITE" id="PS50024">
    <property type="entry name" value="SEA"/>
    <property type="match status" value="1"/>
</dbReference>
<evidence type="ECO:0000256" key="5">
    <source>
        <dbReference type="ARBA" id="ARBA00022729"/>
    </source>
</evidence>
<evidence type="ECO:0000256" key="8">
    <source>
        <dbReference type="ARBA" id="ARBA00023157"/>
    </source>
</evidence>
<dbReference type="InterPro" id="IPR057400">
    <property type="entry name" value="ADGRF3/5_N"/>
</dbReference>
<reference evidence="17 18" key="1">
    <citation type="journal article" date="2024" name="Genome Biol. Evol.">
        <title>Chromosome-level genome assembly of the viviparous eelpout Zoarces viviparus.</title>
        <authorList>
            <person name="Fuhrmann N."/>
            <person name="Brasseur M.V."/>
            <person name="Bakowski C.E."/>
            <person name="Podsiadlowski L."/>
            <person name="Prost S."/>
            <person name="Krehenwinkel H."/>
            <person name="Mayer C."/>
        </authorList>
    </citation>
    <scope>NUCLEOTIDE SEQUENCE [LARGE SCALE GENOMIC DNA]</scope>
    <source>
        <strain evidence="17">NO-MEL_2022_Ind0_liver</strain>
    </source>
</reference>
<evidence type="ECO:0000256" key="7">
    <source>
        <dbReference type="ARBA" id="ARBA00023136"/>
    </source>
</evidence>
<evidence type="ECO:0000256" key="6">
    <source>
        <dbReference type="ARBA" id="ARBA00022989"/>
    </source>
</evidence>
<dbReference type="PROSITE" id="PS50261">
    <property type="entry name" value="G_PROTEIN_RECEP_F2_4"/>
    <property type="match status" value="1"/>
</dbReference>
<dbReference type="PROSITE" id="PS50221">
    <property type="entry name" value="GAIN_B"/>
    <property type="match status" value="1"/>
</dbReference>
<dbReference type="PANTHER" id="PTHR45813">
    <property type="entry name" value="IG-LIKE DOMAIN-CONTAINING PROTEIN"/>
    <property type="match status" value="1"/>
</dbReference>
<dbReference type="SMART" id="SM00303">
    <property type="entry name" value="GPS"/>
    <property type="match status" value="1"/>
</dbReference>
<evidence type="ECO:0000259" key="13">
    <source>
        <dbReference type="PROSITE" id="PS50221"/>
    </source>
</evidence>
<feature type="transmembrane region" description="Helical" evidence="11">
    <location>
        <begin position="1243"/>
        <end position="1264"/>
    </location>
</feature>
<dbReference type="SUPFAM" id="SSF48726">
    <property type="entry name" value="Immunoglobulin"/>
    <property type="match status" value="1"/>
</dbReference>
<dbReference type="CDD" id="cd15932">
    <property type="entry name" value="7tmB2_GPR116-like_Adhesion_VI"/>
    <property type="match status" value="1"/>
</dbReference>
<evidence type="ECO:0000256" key="3">
    <source>
        <dbReference type="ARBA" id="ARBA00022475"/>
    </source>
</evidence>
<keyword evidence="8" id="KW-1015">Disulfide bond</keyword>
<dbReference type="InterPro" id="IPR000203">
    <property type="entry name" value="GPS"/>
</dbReference>
<keyword evidence="7 11" id="KW-0472">Membrane</keyword>
<dbReference type="GO" id="GO:0007189">
    <property type="term" value="P:adenylate cyclase-activating G protein-coupled receptor signaling pathway"/>
    <property type="evidence" value="ECO:0007669"/>
    <property type="project" value="TreeGrafter"/>
</dbReference>
<dbReference type="PRINTS" id="PR01695">
    <property type="entry name" value="IGHEPTARCPTR"/>
</dbReference>
<dbReference type="PROSITE" id="PS50835">
    <property type="entry name" value="IG_LIKE"/>
    <property type="match status" value="1"/>
</dbReference>
<evidence type="ECO:0008006" key="19">
    <source>
        <dbReference type="Google" id="ProtNLM"/>
    </source>
</evidence>
<dbReference type="Gene3D" id="2.60.40.10">
    <property type="entry name" value="Immunoglobulins"/>
    <property type="match status" value="1"/>
</dbReference>
<evidence type="ECO:0000259" key="16">
    <source>
        <dbReference type="PROSITE" id="PS50923"/>
    </source>
</evidence>
<evidence type="ECO:0000313" key="17">
    <source>
        <dbReference type="EMBL" id="KAK9531127.1"/>
    </source>
</evidence>
<dbReference type="Proteomes" id="UP001488805">
    <property type="component" value="Unassembled WGS sequence"/>
</dbReference>
<protein>
    <recommendedName>
        <fullName evidence="19">Adhesion G protein-coupled receptor F5-like</fullName>
    </recommendedName>
</protein>
<feature type="transmembrane region" description="Helical" evidence="11">
    <location>
        <begin position="1203"/>
        <end position="1222"/>
    </location>
</feature>
<dbReference type="InterPro" id="IPR000082">
    <property type="entry name" value="SEA_dom"/>
</dbReference>
<feature type="domain" description="G-protein coupled receptors family 2 profile 2" evidence="14">
    <location>
        <begin position="1201"/>
        <end position="1469"/>
    </location>
</feature>
<dbReference type="GO" id="GO:0005886">
    <property type="term" value="C:plasma membrane"/>
    <property type="evidence" value="ECO:0007669"/>
    <property type="project" value="UniProtKB-SubCell"/>
</dbReference>
<dbReference type="PRINTS" id="PR00249">
    <property type="entry name" value="GPCRSECRETIN"/>
</dbReference>
<feature type="transmembrane region" description="Helical" evidence="11">
    <location>
        <begin position="1289"/>
        <end position="1311"/>
    </location>
</feature>
<evidence type="ECO:0000313" key="18">
    <source>
        <dbReference type="Proteomes" id="UP001488805"/>
    </source>
</evidence>
<dbReference type="FunFam" id="1.20.1070.10:FF:000058">
    <property type="entry name" value="Adhesion G protein-coupled receptor F5"/>
    <property type="match status" value="1"/>
</dbReference>
<dbReference type="InterPro" id="IPR057244">
    <property type="entry name" value="GAIN_B"/>
</dbReference>
<dbReference type="SMART" id="SM00200">
    <property type="entry name" value="SEA"/>
    <property type="match status" value="1"/>
</dbReference>
<dbReference type="Pfam" id="PF00002">
    <property type="entry name" value="7tm_2"/>
    <property type="match status" value="1"/>
</dbReference>
<comment type="caution">
    <text evidence="17">The sequence shown here is derived from an EMBL/GenBank/DDBJ whole genome shotgun (WGS) entry which is preliminary data.</text>
</comment>
<evidence type="ECO:0000256" key="1">
    <source>
        <dbReference type="ARBA" id="ARBA00004651"/>
    </source>
</evidence>
<dbReference type="InterPro" id="IPR000436">
    <property type="entry name" value="Sushi_SCR_CCP_dom"/>
</dbReference>
<dbReference type="Pfam" id="PF01825">
    <property type="entry name" value="GPS"/>
    <property type="match status" value="1"/>
</dbReference>
<feature type="domain" description="SEA" evidence="12">
    <location>
        <begin position="584"/>
        <end position="700"/>
    </location>
</feature>
<keyword evidence="9" id="KW-0325">Glycoprotein</keyword>
<dbReference type="Pfam" id="PF25387">
    <property type="entry name" value="ADGRF3_N"/>
    <property type="match status" value="4"/>
</dbReference>
<evidence type="ECO:0000259" key="15">
    <source>
        <dbReference type="PROSITE" id="PS50835"/>
    </source>
</evidence>
<feature type="transmembrane region" description="Helical" evidence="11">
    <location>
        <begin position="1369"/>
        <end position="1394"/>
    </location>
</feature>
<evidence type="ECO:0000256" key="9">
    <source>
        <dbReference type="ARBA" id="ARBA00023180"/>
    </source>
</evidence>
<dbReference type="EMBL" id="JBCEZU010000089">
    <property type="protein sequence ID" value="KAK9531127.1"/>
    <property type="molecule type" value="Genomic_DNA"/>
</dbReference>
<dbReference type="InterPro" id="IPR000832">
    <property type="entry name" value="GPCR_2_secretin-like"/>
</dbReference>
<comment type="similarity">
    <text evidence="2">Belongs to the G-protein coupled receptor 2 family. Adhesion G-protein coupled receptor (ADGR) subfamily.</text>
</comment>
<dbReference type="Gene3D" id="1.20.1070.10">
    <property type="entry name" value="Rhodopsin 7-helix transmembrane proteins"/>
    <property type="match status" value="1"/>
</dbReference>
<feature type="transmembrane region" description="Helical" evidence="11">
    <location>
        <begin position="1415"/>
        <end position="1439"/>
    </location>
</feature>
<dbReference type="InterPro" id="IPR017981">
    <property type="entry name" value="GPCR_2-like_7TM"/>
</dbReference>
<evidence type="ECO:0000259" key="14">
    <source>
        <dbReference type="PROSITE" id="PS50261"/>
    </source>
</evidence>
<accession>A0AAW1F976</accession>
<proteinExistence type="inferred from homology"/>
<dbReference type="InterPro" id="IPR013783">
    <property type="entry name" value="Ig-like_fold"/>
</dbReference>
<keyword evidence="10" id="KW-0768">Sushi</keyword>
<feature type="transmembrane region" description="Helical" evidence="11">
    <location>
        <begin position="1323"/>
        <end position="1349"/>
    </location>
</feature>
<evidence type="ECO:0000256" key="4">
    <source>
        <dbReference type="ARBA" id="ARBA00022692"/>
    </source>
</evidence>
<evidence type="ECO:0000256" key="11">
    <source>
        <dbReference type="SAM" id="Phobius"/>
    </source>
</evidence>
<keyword evidence="4 11" id="KW-0812">Transmembrane</keyword>
<dbReference type="GO" id="GO:0004930">
    <property type="term" value="F:G protein-coupled receptor activity"/>
    <property type="evidence" value="ECO:0007669"/>
    <property type="project" value="InterPro"/>
</dbReference>
<gene>
    <name evidence="17" type="ORF">VZT92_010571</name>
</gene>
<evidence type="ECO:0000256" key="10">
    <source>
        <dbReference type="PROSITE-ProRule" id="PRU00302"/>
    </source>
</evidence>
<dbReference type="InterPro" id="IPR051587">
    <property type="entry name" value="Adhesion_GPCR"/>
</dbReference>
<evidence type="ECO:0000259" key="12">
    <source>
        <dbReference type="PROSITE" id="PS50024"/>
    </source>
</evidence>
<organism evidence="17 18">
    <name type="scientific">Zoarces viviparus</name>
    <name type="common">Viviparous eelpout</name>
    <name type="synonym">Blennius viviparus</name>
    <dbReference type="NCBI Taxonomy" id="48416"/>
    <lineage>
        <taxon>Eukaryota</taxon>
        <taxon>Metazoa</taxon>
        <taxon>Chordata</taxon>
        <taxon>Craniata</taxon>
        <taxon>Vertebrata</taxon>
        <taxon>Euteleostomi</taxon>
        <taxon>Actinopterygii</taxon>
        <taxon>Neopterygii</taxon>
        <taxon>Teleostei</taxon>
        <taxon>Neoteleostei</taxon>
        <taxon>Acanthomorphata</taxon>
        <taxon>Eupercaria</taxon>
        <taxon>Perciformes</taxon>
        <taxon>Cottioidei</taxon>
        <taxon>Zoarcales</taxon>
        <taxon>Zoarcidae</taxon>
        <taxon>Zoarcinae</taxon>
        <taxon>Zoarces</taxon>
    </lineage>
</organism>
<keyword evidence="5" id="KW-0732">Signal</keyword>
<evidence type="ECO:0000256" key="2">
    <source>
        <dbReference type="ARBA" id="ARBA00007343"/>
    </source>
</evidence>
<comment type="caution">
    <text evidence="10">Lacks conserved residue(s) required for the propagation of feature annotation.</text>
</comment>
<dbReference type="InterPro" id="IPR007110">
    <property type="entry name" value="Ig-like_dom"/>
</dbReference>
<dbReference type="InterPro" id="IPR008078">
    <property type="entry name" value="GPCR_2_Ig-hepta-like_rcpt"/>
</dbReference>